<dbReference type="InterPro" id="IPR009959">
    <property type="entry name" value="Cyclase_SnoaL-like"/>
</dbReference>
<protein>
    <submittedName>
        <fullName evidence="1">Ester cyclase</fullName>
    </submittedName>
</protein>
<sequence length="133" mass="15128">MADAELATLYRGYIDCLNRQDWTLLGEFVDDDVEHNGRQIGLSGYRAMLENDFRQIPDLQFVIDLLIADPPRIAARLQFDCTPAGTFLGLAVNGRKVSFSENVFYEFRNDKIRHVWSVIDKTAIEAQLDGKTS</sequence>
<dbReference type="PANTHER" id="PTHR38436">
    <property type="entry name" value="POLYKETIDE CYCLASE SNOAL-LIKE DOMAIN"/>
    <property type="match status" value="1"/>
</dbReference>
<dbReference type="RefSeq" id="WP_142823402.1">
    <property type="nucleotide sequence ID" value="NZ_CP117267.1"/>
</dbReference>
<dbReference type="EMBL" id="CP117267">
    <property type="protein sequence ID" value="WFS21569.1"/>
    <property type="molecule type" value="Genomic_DNA"/>
</dbReference>
<reference evidence="1" key="2">
    <citation type="journal article" date="2023" name="MicrobiologyOpen">
        <title>Genomics of the tumorigenes clade of the family Rhizobiaceae and description of Rhizobium rhododendri sp. nov.</title>
        <authorList>
            <person name="Kuzmanovic N."/>
            <person name="diCenzo G.C."/>
            <person name="Bunk B."/>
            <person name="Sproeer C."/>
            <person name="Fruehling A."/>
            <person name="Neumann-Schaal M."/>
            <person name="Overmann J."/>
            <person name="Smalla K."/>
        </authorList>
    </citation>
    <scope>NUCLEOTIDE SEQUENCE</scope>
    <source>
        <strain evidence="1">Rho-6.2</strain>
    </source>
</reference>
<dbReference type="Proteomes" id="UP000318939">
    <property type="component" value="Chromosome"/>
</dbReference>
<proteinExistence type="predicted"/>
<dbReference type="Pfam" id="PF07366">
    <property type="entry name" value="SnoaL"/>
    <property type="match status" value="1"/>
</dbReference>
<organism evidence="1 2">
    <name type="scientific">Rhizobium rhododendri</name>
    <dbReference type="NCBI Taxonomy" id="2506430"/>
    <lineage>
        <taxon>Bacteria</taxon>
        <taxon>Pseudomonadati</taxon>
        <taxon>Pseudomonadota</taxon>
        <taxon>Alphaproteobacteria</taxon>
        <taxon>Hyphomicrobiales</taxon>
        <taxon>Rhizobiaceae</taxon>
        <taxon>Rhizobium/Agrobacterium group</taxon>
        <taxon>Rhizobium</taxon>
    </lineage>
</organism>
<dbReference type="Gene3D" id="3.10.450.50">
    <property type="match status" value="1"/>
</dbReference>
<evidence type="ECO:0000313" key="1">
    <source>
        <dbReference type="EMBL" id="WFS21569.1"/>
    </source>
</evidence>
<reference evidence="1" key="1">
    <citation type="journal article" date="2019" name="Phytopathology">
        <title>A Novel Group of Rhizobium tumorigenes-Like Agrobacteria Associated with Crown Gall Disease of Rhododendron and Blueberry.</title>
        <authorList>
            <person name="Kuzmanovic N."/>
            <person name="Behrens P."/>
            <person name="Idczak E."/>
            <person name="Wagner S."/>
            <person name="Gotz M."/>
            <person name="Sproer C."/>
            <person name="Bunk B."/>
            <person name="Overmann J."/>
            <person name="Smalla K."/>
        </authorList>
    </citation>
    <scope>NUCLEOTIDE SEQUENCE</scope>
    <source>
        <strain evidence="1">Rho-6.2</strain>
    </source>
</reference>
<name>A0ABY8ID08_9HYPH</name>
<dbReference type="SUPFAM" id="SSF54427">
    <property type="entry name" value="NTF2-like"/>
    <property type="match status" value="1"/>
</dbReference>
<evidence type="ECO:0000313" key="2">
    <source>
        <dbReference type="Proteomes" id="UP000318939"/>
    </source>
</evidence>
<accession>A0ABY8ID08</accession>
<dbReference type="InterPro" id="IPR032710">
    <property type="entry name" value="NTF2-like_dom_sf"/>
</dbReference>
<gene>
    <name evidence="1" type="ORF">PR018_10270</name>
</gene>
<dbReference type="PANTHER" id="PTHR38436:SF1">
    <property type="entry name" value="ESTER CYCLASE"/>
    <property type="match status" value="1"/>
</dbReference>
<keyword evidence="2" id="KW-1185">Reference proteome</keyword>